<evidence type="ECO:0000313" key="1">
    <source>
        <dbReference type="EMBL" id="GFT76541.1"/>
    </source>
</evidence>
<name>A0A8X6PKY3_NEPPI</name>
<protein>
    <submittedName>
        <fullName evidence="1">Uncharacterized protein</fullName>
    </submittedName>
</protein>
<dbReference type="Proteomes" id="UP000887013">
    <property type="component" value="Unassembled WGS sequence"/>
</dbReference>
<evidence type="ECO:0000313" key="2">
    <source>
        <dbReference type="Proteomes" id="UP000887013"/>
    </source>
</evidence>
<keyword evidence="2" id="KW-1185">Reference proteome</keyword>
<sequence length="120" mass="14311">MTPKPDHQPVTISFFWWRSRFGQCFGGSSLSNHCDERLRERLLRERRERHASSLRFFCTSVNSCGIHWSSFFTLPIESRLFALIHCTLMIIHMHFGWNSLLQWLSGRHYPPESWVDHVVH</sequence>
<accession>A0A8X6PKY3</accession>
<reference evidence="1" key="1">
    <citation type="submission" date="2020-08" db="EMBL/GenBank/DDBJ databases">
        <title>Multicomponent nature underlies the extraordinary mechanical properties of spider dragline silk.</title>
        <authorList>
            <person name="Kono N."/>
            <person name="Nakamura H."/>
            <person name="Mori M."/>
            <person name="Yoshida Y."/>
            <person name="Ohtoshi R."/>
            <person name="Malay A.D."/>
            <person name="Moran D.A.P."/>
            <person name="Tomita M."/>
            <person name="Numata K."/>
            <person name="Arakawa K."/>
        </authorList>
    </citation>
    <scope>NUCLEOTIDE SEQUENCE</scope>
</reference>
<organism evidence="1 2">
    <name type="scientific">Nephila pilipes</name>
    <name type="common">Giant wood spider</name>
    <name type="synonym">Nephila maculata</name>
    <dbReference type="NCBI Taxonomy" id="299642"/>
    <lineage>
        <taxon>Eukaryota</taxon>
        <taxon>Metazoa</taxon>
        <taxon>Ecdysozoa</taxon>
        <taxon>Arthropoda</taxon>
        <taxon>Chelicerata</taxon>
        <taxon>Arachnida</taxon>
        <taxon>Araneae</taxon>
        <taxon>Araneomorphae</taxon>
        <taxon>Entelegynae</taxon>
        <taxon>Araneoidea</taxon>
        <taxon>Nephilidae</taxon>
        <taxon>Nephila</taxon>
    </lineage>
</organism>
<gene>
    <name evidence="1" type="ORF">NPIL_534851</name>
</gene>
<comment type="caution">
    <text evidence="1">The sequence shown here is derived from an EMBL/GenBank/DDBJ whole genome shotgun (WGS) entry which is preliminary data.</text>
</comment>
<dbReference type="EMBL" id="BMAW01117713">
    <property type="protein sequence ID" value="GFT76541.1"/>
    <property type="molecule type" value="Genomic_DNA"/>
</dbReference>
<dbReference type="AlphaFoldDB" id="A0A8X6PKY3"/>
<proteinExistence type="predicted"/>